<name>A0A0C3FKW0_PILCF</name>
<proteinExistence type="predicted"/>
<evidence type="ECO:0000313" key="2">
    <source>
        <dbReference type="EMBL" id="KIM84695.1"/>
    </source>
</evidence>
<feature type="compositionally biased region" description="Polar residues" evidence="1">
    <location>
        <begin position="108"/>
        <end position="127"/>
    </location>
</feature>
<dbReference type="OrthoDB" id="5600085at2759"/>
<feature type="compositionally biased region" description="Polar residues" evidence="1">
    <location>
        <begin position="380"/>
        <end position="393"/>
    </location>
</feature>
<dbReference type="STRING" id="765440.A0A0C3FKW0"/>
<dbReference type="InParanoid" id="A0A0C3FKW0"/>
<evidence type="ECO:0000313" key="3">
    <source>
        <dbReference type="Proteomes" id="UP000054166"/>
    </source>
</evidence>
<feature type="region of interest" description="Disordered" evidence="1">
    <location>
        <begin position="368"/>
        <end position="393"/>
    </location>
</feature>
<dbReference type="EMBL" id="KN832987">
    <property type="protein sequence ID" value="KIM84695.1"/>
    <property type="molecule type" value="Genomic_DNA"/>
</dbReference>
<dbReference type="Proteomes" id="UP000054166">
    <property type="component" value="Unassembled WGS sequence"/>
</dbReference>
<evidence type="ECO:0008006" key="4">
    <source>
        <dbReference type="Google" id="ProtNLM"/>
    </source>
</evidence>
<protein>
    <recommendedName>
        <fullName evidence="4">Copper-fist domain-containing protein</fullName>
    </recommendedName>
</protein>
<reference evidence="2 3" key="1">
    <citation type="submission" date="2014-04" db="EMBL/GenBank/DDBJ databases">
        <authorList>
            <consortium name="DOE Joint Genome Institute"/>
            <person name="Kuo A."/>
            <person name="Tarkka M."/>
            <person name="Buscot F."/>
            <person name="Kohler A."/>
            <person name="Nagy L.G."/>
            <person name="Floudas D."/>
            <person name="Copeland A."/>
            <person name="Barry K.W."/>
            <person name="Cichocki N."/>
            <person name="Veneault-Fourrey C."/>
            <person name="LaButti K."/>
            <person name="Lindquist E.A."/>
            <person name="Lipzen A."/>
            <person name="Lundell T."/>
            <person name="Morin E."/>
            <person name="Murat C."/>
            <person name="Sun H."/>
            <person name="Tunlid A."/>
            <person name="Henrissat B."/>
            <person name="Grigoriev I.V."/>
            <person name="Hibbett D.S."/>
            <person name="Martin F."/>
            <person name="Nordberg H.P."/>
            <person name="Cantor M.N."/>
            <person name="Hua S.X."/>
        </authorList>
    </citation>
    <scope>NUCLEOTIDE SEQUENCE [LARGE SCALE GENOMIC DNA]</scope>
    <source>
        <strain evidence="2 3">F 1598</strain>
    </source>
</reference>
<sequence>MHMLLPDGSVLAAGRFVPTTPSLPNGISDVLSSYDGGTVSSSSKQRLDSLLNPCTCKSIQKCRCRTEPHVHGRLNSSSVYVDATPRDGLAALANAAALCRGGRGGQQSLGYPSRDVATSMTTLTPRNPSMPKSKRQSSPPSTPPNSAHKRHKYSPANHQPKNFVFGPSLPPIHLSSPSSASVPDFPSIPPISIMTSLAGSGCTCGLFCACPGCVEHRGEEHASKIRADCADGCGTCVDWQAGIGLPATTQLTGGSSKSIVNQFLERAAALPLPPRNRNRYTGIEIDPMNVQVYPANLFSPNPSDSSPTAKQNAGTFNVEERDAAFGLVKVPKLECCGGRCACPEDGCGCGKSCDGRCQEHGLRNSNMQPSLQAIAPSPSPTHEQSMSSPSTVPVRSCCAKRYAKVS</sequence>
<organism evidence="2 3">
    <name type="scientific">Piloderma croceum (strain F 1598)</name>
    <dbReference type="NCBI Taxonomy" id="765440"/>
    <lineage>
        <taxon>Eukaryota</taxon>
        <taxon>Fungi</taxon>
        <taxon>Dikarya</taxon>
        <taxon>Basidiomycota</taxon>
        <taxon>Agaricomycotina</taxon>
        <taxon>Agaricomycetes</taxon>
        <taxon>Agaricomycetidae</taxon>
        <taxon>Atheliales</taxon>
        <taxon>Atheliaceae</taxon>
        <taxon>Piloderma</taxon>
    </lineage>
</organism>
<accession>A0A0C3FKW0</accession>
<feature type="region of interest" description="Disordered" evidence="1">
    <location>
        <begin position="103"/>
        <end position="169"/>
    </location>
</feature>
<gene>
    <name evidence="2" type="ORF">PILCRDRAFT_818310</name>
</gene>
<keyword evidence="3" id="KW-1185">Reference proteome</keyword>
<dbReference type="HOGENOM" id="CLU_025811_1_0_1"/>
<evidence type="ECO:0000256" key="1">
    <source>
        <dbReference type="SAM" id="MobiDB-lite"/>
    </source>
</evidence>
<dbReference type="AlphaFoldDB" id="A0A0C3FKW0"/>
<reference evidence="3" key="2">
    <citation type="submission" date="2015-01" db="EMBL/GenBank/DDBJ databases">
        <title>Evolutionary Origins and Diversification of the Mycorrhizal Mutualists.</title>
        <authorList>
            <consortium name="DOE Joint Genome Institute"/>
            <consortium name="Mycorrhizal Genomics Consortium"/>
            <person name="Kohler A."/>
            <person name="Kuo A."/>
            <person name="Nagy L.G."/>
            <person name="Floudas D."/>
            <person name="Copeland A."/>
            <person name="Barry K.W."/>
            <person name="Cichocki N."/>
            <person name="Veneault-Fourrey C."/>
            <person name="LaButti K."/>
            <person name="Lindquist E.A."/>
            <person name="Lipzen A."/>
            <person name="Lundell T."/>
            <person name="Morin E."/>
            <person name="Murat C."/>
            <person name="Riley R."/>
            <person name="Ohm R."/>
            <person name="Sun H."/>
            <person name="Tunlid A."/>
            <person name="Henrissat B."/>
            <person name="Grigoriev I.V."/>
            <person name="Hibbett D.S."/>
            <person name="Martin F."/>
        </authorList>
    </citation>
    <scope>NUCLEOTIDE SEQUENCE [LARGE SCALE GENOMIC DNA]</scope>
    <source>
        <strain evidence="3">F 1598</strain>
    </source>
</reference>